<keyword evidence="1" id="KW-0472">Membrane</keyword>
<name>A0ABT1NZ08_9GAMM</name>
<keyword evidence="1" id="KW-0812">Transmembrane</keyword>
<feature type="transmembrane region" description="Helical" evidence="1">
    <location>
        <begin position="353"/>
        <end position="374"/>
    </location>
</feature>
<feature type="transmembrane region" description="Helical" evidence="1">
    <location>
        <begin position="458"/>
        <end position="482"/>
    </location>
</feature>
<dbReference type="EMBL" id="JACASI010000015">
    <property type="protein sequence ID" value="MCQ3829108.1"/>
    <property type="molecule type" value="Genomic_DNA"/>
</dbReference>
<keyword evidence="3" id="KW-1185">Reference proteome</keyword>
<dbReference type="PANTHER" id="PTHR34219">
    <property type="entry name" value="IRON-REGULATED INNER MEMBRANE PROTEIN-RELATED"/>
    <property type="match status" value="1"/>
</dbReference>
<feature type="transmembrane region" description="Helical" evidence="1">
    <location>
        <begin position="494"/>
        <end position="514"/>
    </location>
</feature>
<dbReference type="PANTHER" id="PTHR34219:SF9">
    <property type="entry name" value="IRON-REGULATED INNER MEMBRANE PROTEIN"/>
    <property type="match status" value="1"/>
</dbReference>
<evidence type="ECO:0000313" key="2">
    <source>
        <dbReference type="EMBL" id="MCQ3829108.1"/>
    </source>
</evidence>
<organism evidence="2 3">
    <name type="scientific">Microbulbifer elongatus</name>
    <dbReference type="NCBI Taxonomy" id="86173"/>
    <lineage>
        <taxon>Bacteria</taxon>
        <taxon>Pseudomonadati</taxon>
        <taxon>Pseudomonadota</taxon>
        <taxon>Gammaproteobacteria</taxon>
        <taxon>Cellvibrionales</taxon>
        <taxon>Microbulbiferaceae</taxon>
        <taxon>Microbulbifer</taxon>
    </lineage>
</organism>
<sequence length="556" mass="61264">MKVRSDILKVYRSLHTWVGITTGLLLFIGFFAGAITMFKQPLDRWISPPDQRLAWVEAAQLDSLVAQTLQQHESARQEFKLYPVQREDLAAPMQWSASGGGRGLKLSDTQTLASLDEQGQLITDTQTPSKFGRLVDMLHRTGGIPGDFDGEYIGIWILGIAGVLYFLALVSGLILLLPTLVKDFFAVRRGKNKKRFWLDAHNVVGITSLPFHIVISLTVIVFAFHDQFYDALREVVYPQSSAVRAASTTAYTTENLLPPSALIARAKAESPDFEVTEMLYLGLESPRPFVRLSIYNAEALVHGPITGYVGFHPYTGELVMTSMLPGKAEGWGAVVNYFFALHFGSFGGNLVRWIYFFLGLSGAFLFYSGNLLWIETRRKKQRKNDTHLPTQPLNLRLMAAGTVGVCFGSIIGVCLAMVAGKWAHGIAENINHVYLWVYYASFLLAVGYAFWRGAAIASWRLLAACAFSCLLIPVTSLVALAFPQTDLWINTSSAALAVDATGFGFALAFAFAAVRSRKRAFSGSRDSVWAAQDAPTVATQKNSEVDEFEDPKEVAA</sequence>
<comment type="caution">
    <text evidence="2">The sequence shown here is derived from an EMBL/GenBank/DDBJ whole genome shotgun (WGS) entry which is preliminary data.</text>
</comment>
<feature type="transmembrane region" description="Helical" evidence="1">
    <location>
        <begin position="153"/>
        <end position="181"/>
    </location>
</feature>
<dbReference type="InterPro" id="IPR005625">
    <property type="entry name" value="PepSY-ass_TM"/>
</dbReference>
<evidence type="ECO:0000256" key="1">
    <source>
        <dbReference type="SAM" id="Phobius"/>
    </source>
</evidence>
<proteinExistence type="predicted"/>
<feature type="transmembrane region" description="Helical" evidence="1">
    <location>
        <begin position="14"/>
        <end position="38"/>
    </location>
</feature>
<reference evidence="2" key="1">
    <citation type="thesis" date="2020" institute="Technische Universitat Dresden" country="Dresden, Germany">
        <title>The Agarolytic System of Microbulbifer elongatus PORT2, Isolated from Batu Karas, Pangandaran West Java Indonesia.</title>
        <authorList>
            <person name="Anggraeni S.R."/>
        </authorList>
    </citation>
    <scope>NUCLEOTIDE SEQUENCE</scope>
    <source>
        <strain evidence="2">PORT2</strain>
    </source>
</reference>
<feature type="transmembrane region" description="Helical" evidence="1">
    <location>
        <begin position="395"/>
        <end position="420"/>
    </location>
</feature>
<protein>
    <submittedName>
        <fullName evidence="2">PepSY domain-containing protein</fullName>
    </submittedName>
</protein>
<dbReference type="Proteomes" id="UP001205566">
    <property type="component" value="Unassembled WGS sequence"/>
</dbReference>
<gene>
    <name evidence="2" type="ORF">HXX02_06600</name>
</gene>
<evidence type="ECO:0000313" key="3">
    <source>
        <dbReference type="Proteomes" id="UP001205566"/>
    </source>
</evidence>
<feature type="transmembrane region" description="Helical" evidence="1">
    <location>
        <begin position="432"/>
        <end position="451"/>
    </location>
</feature>
<dbReference type="Pfam" id="PF03929">
    <property type="entry name" value="PepSY_TM"/>
    <property type="match status" value="1"/>
</dbReference>
<feature type="transmembrane region" description="Helical" evidence="1">
    <location>
        <begin position="202"/>
        <end position="224"/>
    </location>
</feature>
<dbReference type="RefSeq" id="WP_255873995.1">
    <property type="nucleotide sequence ID" value="NZ_JACASI010000015.1"/>
</dbReference>
<accession>A0ABT1NZ08</accession>
<keyword evidence="1" id="KW-1133">Transmembrane helix</keyword>